<dbReference type="EnsemblMetazoa" id="XM_022810960">
    <property type="protein sequence ID" value="XP_022666695"/>
    <property type="gene ID" value="LOC111252682"/>
</dbReference>
<organism evidence="2 3">
    <name type="scientific">Varroa destructor</name>
    <name type="common">Honeybee mite</name>
    <dbReference type="NCBI Taxonomy" id="109461"/>
    <lineage>
        <taxon>Eukaryota</taxon>
        <taxon>Metazoa</taxon>
        <taxon>Ecdysozoa</taxon>
        <taxon>Arthropoda</taxon>
        <taxon>Chelicerata</taxon>
        <taxon>Arachnida</taxon>
        <taxon>Acari</taxon>
        <taxon>Parasitiformes</taxon>
        <taxon>Mesostigmata</taxon>
        <taxon>Gamasina</taxon>
        <taxon>Dermanyssoidea</taxon>
        <taxon>Varroidae</taxon>
        <taxon>Varroa</taxon>
    </lineage>
</organism>
<dbReference type="RefSeq" id="XP_022666695.1">
    <property type="nucleotide sequence ID" value="XM_022810960.1"/>
</dbReference>
<sequence>MLSSRTDVLHCFYSLCRMDEIEGTRTSVAIVTNSPPDEIPPTGSTRKAFVTCDGRASFDSSVVLSTVASFLREKVFPIIGDHCLINLHWNGTDLSTLHVRSVVPDSHVLLPRTAAPPLSDPEQVASSLSLARDQDDAAFTSPPANITIKEEPIDVTDELIIAEHEIKQELNVDQDDSSSDEGKFDTEDQMIDTEDEILNGSGTSLVNDKQYDDFRPKPPVPALPPAMDHAAFPMYLPQSSMIPMIPVVAFSQSQLPCHQMTPMLLSPMQTMSQLPIQGLPLVSGYNHCLQSPFGIQPVTLPLSQQHQAAAEPNVILQRNTRYV</sequence>
<dbReference type="EnsemblMetazoa" id="XM_022810961">
    <property type="protein sequence ID" value="XP_022666696"/>
    <property type="gene ID" value="LOC111252682"/>
</dbReference>
<evidence type="ECO:0000313" key="3">
    <source>
        <dbReference type="Proteomes" id="UP000594260"/>
    </source>
</evidence>
<dbReference type="KEGG" id="vde:111252682"/>
<name>A0A7M7KP52_VARDE</name>
<dbReference type="RefSeq" id="XP_022666694.1">
    <property type="nucleotide sequence ID" value="XM_022810959.1"/>
</dbReference>
<dbReference type="AlphaFoldDB" id="A0A7M7KP52"/>
<dbReference type="EnsemblMetazoa" id="XM_022810962">
    <property type="protein sequence ID" value="XP_022666697"/>
    <property type="gene ID" value="LOC111252682"/>
</dbReference>
<dbReference type="RefSeq" id="XP_022666692.1">
    <property type="nucleotide sequence ID" value="XM_022810957.1"/>
</dbReference>
<reference evidence="2" key="1">
    <citation type="submission" date="2021-01" db="UniProtKB">
        <authorList>
            <consortium name="EnsemblMetazoa"/>
        </authorList>
    </citation>
    <scope>IDENTIFICATION</scope>
</reference>
<dbReference type="EnsemblMetazoa" id="XM_022810957">
    <property type="protein sequence ID" value="XP_022666692"/>
    <property type="gene ID" value="LOC111252682"/>
</dbReference>
<dbReference type="RefSeq" id="XP_022666693.1">
    <property type="nucleotide sequence ID" value="XM_022810958.1"/>
</dbReference>
<dbReference type="EnsemblMetazoa" id="XM_022810958">
    <property type="protein sequence ID" value="XP_022666693"/>
    <property type="gene ID" value="LOC111252682"/>
</dbReference>
<protein>
    <submittedName>
        <fullName evidence="2">Uncharacterized protein</fullName>
    </submittedName>
</protein>
<dbReference type="EnsemblMetazoa" id="XM_022810963">
    <property type="protein sequence ID" value="XP_022666698"/>
    <property type="gene ID" value="LOC111252682"/>
</dbReference>
<dbReference type="RefSeq" id="XP_022666698.1">
    <property type="nucleotide sequence ID" value="XM_022810963.1"/>
</dbReference>
<evidence type="ECO:0000313" key="2">
    <source>
        <dbReference type="EnsemblMetazoa" id="XP_022666692"/>
    </source>
</evidence>
<dbReference type="RefSeq" id="XP_022666696.1">
    <property type="nucleotide sequence ID" value="XM_022810961.1"/>
</dbReference>
<dbReference type="InParanoid" id="A0A7M7KP52"/>
<accession>A0A7M7KP52</accession>
<dbReference type="RefSeq" id="XP_022666697.1">
    <property type="nucleotide sequence ID" value="XM_022810962.1"/>
</dbReference>
<keyword evidence="3" id="KW-1185">Reference proteome</keyword>
<dbReference type="Proteomes" id="UP000594260">
    <property type="component" value="Unplaced"/>
</dbReference>
<feature type="region of interest" description="Disordered" evidence="1">
    <location>
        <begin position="113"/>
        <end position="145"/>
    </location>
</feature>
<proteinExistence type="predicted"/>
<dbReference type="OrthoDB" id="10535422at2759"/>
<dbReference type="EnsemblMetazoa" id="XM_022810959">
    <property type="protein sequence ID" value="XP_022666694"/>
    <property type="gene ID" value="LOC111252682"/>
</dbReference>
<evidence type="ECO:0000256" key="1">
    <source>
        <dbReference type="SAM" id="MobiDB-lite"/>
    </source>
</evidence>
<dbReference type="GeneID" id="111252682"/>